<keyword evidence="3" id="KW-1185">Reference proteome</keyword>
<feature type="region of interest" description="Disordered" evidence="1">
    <location>
        <begin position="372"/>
        <end position="403"/>
    </location>
</feature>
<dbReference type="Proteomes" id="UP000194012">
    <property type="component" value="Unassembled WGS sequence"/>
</dbReference>
<sequence>MPTSAIIEDLWICPPLAFARFGQVEEPMVNFHWEQNDYSSRGTAETVIRPTTTFRVCEDGGITAYMPNEIRFRDGEKWLPVAPFFEVHGRLDTGYEGPITTDVLAECGLTLGDLKWRVHAANRKAFHYTGAEGDHVDAIIEMSGDQHDKVPLSGISPKGAENPIIHGDPLPLGAVQVIRPNAEFNEIRLRITPPKGHIYAPTNTAKRNLTALVPEVFRRQAFLDGLQLTLNPDSAWAHWNPADESEPYDPRTNPGGLYAMEPTSNSNGLGVSLGFLDDSNDGLISVVISGSGVAGGEISAHARFTCCPPDFQPDRRPFRSVADGLADLMEREDVSAPAFTEGSNWIETEMEIADFMQRVRETMEASNLDHQNLRSGLANNPTTPEDPFTPEPPRPGHPLPLTELGRANHKRFLAYDVFKARMAQRPELFDDWIRNPAEDPKPYDRQMPALMRGSDSNPMTITQRQYNLMKAWLERISGKDRGDGPSTS</sequence>
<evidence type="ECO:0000313" key="2">
    <source>
        <dbReference type="EMBL" id="SLN67662.1"/>
    </source>
</evidence>
<accession>A0A1X7A1T1</accession>
<dbReference type="AlphaFoldDB" id="A0A1X7A1T1"/>
<dbReference type="EMBL" id="FWFJ01000039">
    <property type="protein sequence ID" value="SLN67662.1"/>
    <property type="molecule type" value="Genomic_DNA"/>
</dbReference>
<gene>
    <name evidence="2" type="ORF">ROG8370_03156</name>
</gene>
<proteinExistence type="predicted"/>
<feature type="compositionally biased region" description="Basic and acidic residues" evidence="1">
    <location>
        <begin position="433"/>
        <end position="444"/>
    </location>
</feature>
<protein>
    <submittedName>
        <fullName evidence="2">Uncharacterized protein</fullName>
    </submittedName>
</protein>
<evidence type="ECO:0000256" key="1">
    <source>
        <dbReference type="SAM" id="MobiDB-lite"/>
    </source>
</evidence>
<feature type="region of interest" description="Disordered" evidence="1">
    <location>
        <begin position="433"/>
        <end position="458"/>
    </location>
</feature>
<feature type="compositionally biased region" description="Pro residues" evidence="1">
    <location>
        <begin position="387"/>
        <end position="398"/>
    </location>
</feature>
<organism evidence="2 3">
    <name type="scientific">Roseovarius gaetbuli</name>
    <dbReference type="NCBI Taxonomy" id="1356575"/>
    <lineage>
        <taxon>Bacteria</taxon>
        <taxon>Pseudomonadati</taxon>
        <taxon>Pseudomonadota</taxon>
        <taxon>Alphaproteobacteria</taxon>
        <taxon>Rhodobacterales</taxon>
        <taxon>Roseobacteraceae</taxon>
        <taxon>Roseovarius</taxon>
    </lineage>
</organism>
<name>A0A1X7A1T1_9RHOB</name>
<reference evidence="3" key="1">
    <citation type="submission" date="2017-03" db="EMBL/GenBank/DDBJ databases">
        <authorList>
            <person name="Rodrigo-Torres L."/>
            <person name="Arahal R.D."/>
            <person name="Lucena T."/>
        </authorList>
    </citation>
    <scope>NUCLEOTIDE SEQUENCE [LARGE SCALE GENOMIC DNA]</scope>
    <source>
        <strain evidence="3">CECT 8370</strain>
    </source>
</reference>
<evidence type="ECO:0000313" key="3">
    <source>
        <dbReference type="Proteomes" id="UP000194012"/>
    </source>
</evidence>